<feature type="domain" description="DUF4180" evidence="1">
    <location>
        <begin position="14"/>
        <end position="123"/>
    </location>
</feature>
<proteinExistence type="predicted"/>
<dbReference type="InterPro" id="IPR025438">
    <property type="entry name" value="DUF4180"/>
</dbReference>
<dbReference type="EMBL" id="JAUUCC010000037">
    <property type="protein sequence ID" value="MEE2051966.1"/>
    <property type="molecule type" value="Genomic_DNA"/>
</dbReference>
<protein>
    <submittedName>
        <fullName evidence="2">DUF4180 domain-containing protein</fullName>
    </submittedName>
</protein>
<comment type="caution">
    <text evidence="2">The sequence shown here is derived from an EMBL/GenBank/DDBJ whole genome shotgun (WGS) entry which is preliminary data.</text>
</comment>
<dbReference type="Proteomes" id="UP001348641">
    <property type="component" value="Unassembled WGS sequence"/>
</dbReference>
<gene>
    <name evidence="2" type="ORF">Q8A49_15800</name>
</gene>
<sequence length="140" mass="14837">MSGPMTDVLRELGGVRVMVCAADGPPLRGETEAIDLIGEASYGGASWVVLPVERIDGDFFSLRTGVAGAVTQKFVTYGMGLAVVGDVSAHVAASTALRDLVREANRGRGLWFVPDMDALRERLAPSDNHSVSYGEKDISL</sequence>
<evidence type="ECO:0000259" key="1">
    <source>
        <dbReference type="Pfam" id="PF13788"/>
    </source>
</evidence>
<name>A0ABU7KRP4_9ACTN</name>
<organism evidence="2 3">
    <name type="scientific">Nocardiopsis tropica</name>
    <dbReference type="NCBI Taxonomy" id="109330"/>
    <lineage>
        <taxon>Bacteria</taxon>
        <taxon>Bacillati</taxon>
        <taxon>Actinomycetota</taxon>
        <taxon>Actinomycetes</taxon>
        <taxon>Streptosporangiales</taxon>
        <taxon>Nocardiopsidaceae</taxon>
        <taxon>Nocardiopsis</taxon>
    </lineage>
</organism>
<reference evidence="2 3" key="1">
    <citation type="submission" date="2023-07" db="EMBL/GenBank/DDBJ databases">
        <authorList>
            <person name="Girao M."/>
            <person name="Carvalho M.F."/>
        </authorList>
    </citation>
    <scope>NUCLEOTIDE SEQUENCE [LARGE SCALE GENOMIC DNA]</scope>
    <source>
        <strain evidence="2 3">66/93</strain>
    </source>
</reference>
<accession>A0ABU7KRP4</accession>
<dbReference type="RefSeq" id="WP_330159018.1">
    <property type="nucleotide sequence ID" value="NZ_BAAAJA010000041.1"/>
</dbReference>
<evidence type="ECO:0000313" key="2">
    <source>
        <dbReference type="EMBL" id="MEE2051966.1"/>
    </source>
</evidence>
<dbReference type="Pfam" id="PF13788">
    <property type="entry name" value="DUF4180"/>
    <property type="match status" value="1"/>
</dbReference>
<evidence type="ECO:0000313" key="3">
    <source>
        <dbReference type="Proteomes" id="UP001348641"/>
    </source>
</evidence>